<evidence type="ECO:0000313" key="2">
    <source>
        <dbReference type="Proteomes" id="UP001429100"/>
    </source>
</evidence>
<proteinExistence type="predicted"/>
<protein>
    <submittedName>
        <fullName evidence="1">Uncharacterized protein</fullName>
    </submittedName>
</protein>
<sequence>MMIGNEVHIVQYHPPINWVLLESDLISGRINNQTLERYSHNLIYPFVSCNDRTIDSLSRVFSRIISNEFQINTFLRKLGFFVSSRLNEKLYKIDQCLSSRQIYQSIIDIWLKSDKEFEKISSNMTKNEIKKNSHQNTEQIFNSQLNVNFVSILRNIIKKCGDENKNITIWSIIPENNMEFNSSFESTEDDAMSIKIIEGLLNICFNDLQREFFNLRNIKINLILIIKYSKVLLSISSDKRPTIITNQSNHQIKISCVDSRCLLSYSDVIIANSLNLLTLRLDFSNLFCGGNTILTLFAEKNNYLLKYVDKNACNEYIDRKIDTSDLSDSEEGEVVEQENIIAIMENEFQKKGWDKLVDNISMKIIGFVPSHWSPTAIKLFPLASPVGRNSFKLLQEVYHSLNFGSVLLGINDIPSAAIIINLSKMNSRNCNKGIPKNDFIKQINETKRSPESGCVSTTLKRNLFNLVIINRNPIIPLPISRKFQCENKVNMTTNINISQIDDKYILFASGKFQELFHKVKTAVDLNIIINKNIYCMIDFCNSEKKTKCLDLILIKKLNFSQDICNLIKITMAGLPSLLTEFEYFITKRMSQGEIYSLKDFVSNFEDEKEYFESKFCIRKTKLIDLIFPIIHGIERKIILNSFLKTKINCQTGKAQDLQVIVSKLDTYLSLLLGELPMNGCLFSCKGISSETIALIIAEREFVRQSVPKLFWLSIYYLVNSMKFISREHQRVFYIISTGKDFEPSIHLKIPNSKSDNFFLLDKSNDYAARISYFDKALSKIDKNSIFSSTNHSKKFNFE</sequence>
<comment type="caution">
    <text evidence="1">The sequence shown here is derived from an EMBL/GenBank/DDBJ whole genome shotgun (WGS) entry which is preliminary data.</text>
</comment>
<evidence type="ECO:0000313" key="1">
    <source>
        <dbReference type="EMBL" id="PPS94742.1"/>
    </source>
</evidence>
<keyword evidence="2" id="KW-1185">Reference proteome</keyword>
<organism evidence="1 2">
    <name type="scientific">Cryptosporidium hominis</name>
    <dbReference type="NCBI Taxonomy" id="237895"/>
    <lineage>
        <taxon>Eukaryota</taxon>
        <taxon>Sar</taxon>
        <taxon>Alveolata</taxon>
        <taxon>Apicomplexa</taxon>
        <taxon>Conoidasida</taxon>
        <taxon>Coccidia</taxon>
        <taxon>Eucoccidiorida</taxon>
        <taxon>Eimeriorina</taxon>
        <taxon>Cryptosporidiidae</taxon>
        <taxon>Cryptosporidium</taxon>
    </lineage>
</organism>
<reference evidence="1 2" key="1">
    <citation type="submission" date="2014-11" db="EMBL/GenBank/DDBJ databases">
        <title>Comparative genomic analysis of Cryptosporidium hominis reveals occurrence of genetic recombination in virulent subtypes.</title>
        <authorList>
            <person name="Guo Y."/>
            <person name="Tang K."/>
            <person name="Frace M."/>
            <person name="Li N."/>
            <person name="Roellig D.M."/>
            <person name="Sammons S."/>
            <person name="Knipe K."/>
            <person name="Rowe L."/>
            <person name="Feng Y."/>
            <person name="Xiao L."/>
        </authorList>
    </citation>
    <scope>NUCLEOTIDE SEQUENCE [LARGE SCALE GENOMIC DNA]</scope>
    <source>
        <strain evidence="1">30976</strain>
    </source>
</reference>
<dbReference type="Proteomes" id="UP001429100">
    <property type="component" value="Unassembled WGS sequence"/>
</dbReference>
<name>A0ABX5BD30_CRYHO</name>
<dbReference type="EMBL" id="JTAI01000004">
    <property type="protein sequence ID" value="PPS94742.1"/>
    <property type="molecule type" value="Genomic_DNA"/>
</dbReference>
<accession>A0ABX5BD30</accession>
<gene>
    <name evidence="1" type="ORF">GY17_00002083</name>
</gene>
<reference evidence="1 2" key="2">
    <citation type="submission" date="2017-10" db="EMBL/GenBank/DDBJ databases">
        <title>Consistent, comparative and evidence-based genome annotation and re-annotation for the closely-related species, Cryptosporidium parvum, C. hominis and C. tyzzeri.</title>
        <authorList>
            <person name="Baptista R.P."/>
            <person name="Li Y."/>
            <person name="Sateriale A."/>
            <person name="Striepen B."/>
            <person name="Kissinger J.C."/>
        </authorList>
    </citation>
    <scope>NUCLEOTIDE SEQUENCE [LARGE SCALE GENOMIC DNA]</scope>
    <source>
        <strain evidence="1">30976</strain>
    </source>
</reference>